<evidence type="ECO:0000313" key="3">
    <source>
        <dbReference type="Proteomes" id="UP000001693"/>
    </source>
</evidence>
<accession>B1XZD1</accession>
<dbReference type="EMBL" id="CP001013">
    <property type="protein sequence ID" value="ACB35301.1"/>
    <property type="molecule type" value="Genomic_DNA"/>
</dbReference>
<dbReference type="HOGENOM" id="CLU_2991205_0_0_4"/>
<name>B1XZD1_LEPCP</name>
<feature type="region of interest" description="Disordered" evidence="1">
    <location>
        <begin position="1"/>
        <end position="33"/>
    </location>
</feature>
<dbReference type="STRING" id="395495.Lcho_3041"/>
<dbReference type="RefSeq" id="WP_012348052.1">
    <property type="nucleotide sequence ID" value="NC_010524.1"/>
</dbReference>
<sequence>MAITFEEVSADIQRDPAREAPPTPPAAPAAAGGETLRASLETELRLLAERSARLSAD</sequence>
<evidence type="ECO:0000256" key="1">
    <source>
        <dbReference type="SAM" id="MobiDB-lite"/>
    </source>
</evidence>
<dbReference type="Proteomes" id="UP000001693">
    <property type="component" value="Chromosome"/>
</dbReference>
<gene>
    <name evidence="2" type="ordered locus">Lcho_3041</name>
</gene>
<organism evidence="2 3">
    <name type="scientific">Leptothrix cholodnii (strain ATCC 51168 / LMG 8142 / SP-6)</name>
    <name type="common">Leptothrix discophora (strain SP-6)</name>
    <dbReference type="NCBI Taxonomy" id="395495"/>
    <lineage>
        <taxon>Bacteria</taxon>
        <taxon>Pseudomonadati</taxon>
        <taxon>Pseudomonadota</taxon>
        <taxon>Betaproteobacteria</taxon>
        <taxon>Burkholderiales</taxon>
        <taxon>Sphaerotilaceae</taxon>
        <taxon>Leptothrix</taxon>
    </lineage>
</organism>
<evidence type="ECO:0000313" key="2">
    <source>
        <dbReference type="EMBL" id="ACB35301.1"/>
    </source>
</evidence>
<dbReference type="KEGG" id="lch:Lcho_3041"/>
<dbReference type="AlphaFoldDB" id="B1XZD1"/>
<protein>
    <submittedName>
        <fullName evidence="2">Uncharacterized protein</fullName>
    </submittedName>
</protein>
<proteinExistence type="predicted"/>
<keyword evidence="3" id="KW-1185">Reference proteome</keyword>
<reference evidence="2 3" key="1">
    <citation type="submission" date="2008-03" db="EMBL/GenBank/DDBJ databases">
        <title>Complete sequence of Leptothrix cholodnii SP-6.</title>
        <authorList>
            <consortium name="US DOE Joint Genome Institute"/>
            <person name="Copeland A."/>
            <person name="Lucas S."/>
            <person name="Lapidus A."/>
            <person name="Glavina del Rio T."/>
            <person name="Dalin E."/>
            <person name="Tice H."/>
            <person name="Bruce D."/>
            <person name="Goodwin L."/>
            <person name="Pitluck S."/>
            <person name="Chertkov O."/>
            <person name="Brettin T."/>
            <person name="Detter J.C."/>
            <person name="Han C."/>
            <person name="Kuske C.R."/>
            <person name="Schmutz J."/>
            <person name="Larimer F."/>
            <person name="Land M."/>
            <person name="Hauser L."/>
            <person name="Kyrpides N."/>
            <person name="Lykidis A."/>
            <person name="Emerson D."/>
            <person name="Richardson P."/>
        </authorList>
    </citation>
    <scope>NUCLEOTIDE SEQUENCE [LARGE SCALE GENOMIC DNA]</scope>
    <source>
        <strain evidence="3">ATCC 51168 / LMG 8142 / SP-6</strain>
    </source>
</reference>